<accession>G8QUA5</accession>
<dbReference type="AlphaFoldDB" id="G8QUA5"/>
<dbReference type="HOGENOM" id="CLU_019602_18_2_12"/>
<dbReference type="eggNOG" id="COG0834">
    <property type="taxonomic scope" value="Bacteria"/>
</dbReference>
<dbReference type="Pfam" id="PF00497">
    <property type="entry name" value="SBP_bac_3"/>
    <property type="match status" value="1"/>
</dbReference>
<evidence type="ECO:0000313" key="6">
    <source>
        <dbReference type="EMBL" id="AEV28075.1"/>
    </source>
</evidence>
<dbReference type="PROSITE" id="PS01039">
    <property type="entry name" value="SBP_BACTERIAL_3"/>
    <property type="match status" value="1"/>
</dbReference>
<proteinExistence type="inferred from homology"/>
<comment type="subcellular location">
    <subcellularLocation>
        <location evidence="1">Cell envelope</location>
    </subcellularLocation>
</comment>
<sequence length="263" mass="28478">MKKRLLCVTAIILIGVTGLFASGVKEEAPSTAIERIKAKGVLSVATGTYVPFEYRDPDTDEIVGFDIDFIKLLADRLGVELKVTDMTFTSLIPTIENGEYDLAIAAMYNTPARREVVLMSDSYMETGMVLVTQKGNLKNITSLADCAGLKVGVKAGATSQVVAEKGMQEAGIKFTIVGYEETIGCISDLVAGRIDVVVNDLLNQLELNKVTPEVEIVTKPFTSANLAIAIKKGNEDLLSLVNQLIVDYKADGTYAALYKKWLN</sequence>
<dbReference type="STRING" id="158190.SpiGrapes_0212"/>
<comment type="similarity">
    <text evidence="2 4">Belongs to the bacterial solute-binding protein 3 family.</text>
</comment>
<dbReference type="SMART" id="SM00062">
    <property type="entry name" value="PBPb"/>
    <property type="match status" value="1"/>
</dbReference>
<organism evidence="6 7">
    <name type="scientific">Sphaerochaeta pleomorpha (strain ATCC BAA-1885 / DSM 22778 / Grapes)</name>
    <dbReference type="NCBI Taxonomy" id="158190"/>
    <lineage>
        <taxon>Bacteria</taxon>
        <taxon>Pseudomonadati</taxon>
        <taxon>Spirochaetota</taxon>
        <taxon>Spirochaetia</taxon>
        <taxon>Spirochaetales</taxon>
        <taxon>Sphaerochaetaceae</taxon>
        <taxon>Sphaerochaeta</taxon>
    </lineage>
</organism>
<gene>
    <name evidence="6" type="ordered locus">SpiGrapes_0212</name>
</gene>
<reference evidence="6 7" key="1">
    <citation type="submission" date="2011-11" db="EMBL/GenBank/DDBJ databases">
        <title>Complete sequence of Spirochaeta sp. grapes.</title>
        <authorList>
            <consortium name="US DOE Joint Genome Institute"/>
            <person name="Lucas S."/>
            <person name="Han J."/>
            <person name="Lapidus A."/>
            <person name="Cheng J.-F."/>
            <person name="Goodwin L."/>
            <person name="Pitluck S."/>
            <person name="Peters L."/>
            <person name="Ovchinnikova G."/>
            <person name="Munk A.C."/>
            <person name="Detter J.C."/>
            <person name="Han C."/>
            <person name="Tapia R."/>
            <person name="Land M."/>
            <person name="Hauser L."/>
            <person name="Kyrpides N."/>
            <person name="Ivanova N."/>
            <person name="Pagani I."/>
            <person name="Ritalahtilisa K."/>
            <person name="Loeffler F."/>
            <person name="Woyke T."/>
        </authorList>
    </citation>
    <scope>NUCLEOTIDE SEQUENCE [LARGE SCALE GENOMIC DNA]</scope>
    <source>
        <strain evidence="7">ATCC BAA-1885 / DSM 22778 / Grapes</strain>
    </source>
</reference>
<evidence type="ECO:0000256" key="1">
    <source>
        <dbReference type="ARBA" id="ARBA00004196"/>
    </source>
</evidence>
<dbReference type="Proteomes" id="UP000005632">
    <property type="component" value="Chromosome"/>
</dbReference>
<dbReference type="RefSeq" id="WP_014268924.1">
    <property type="nucleotide sequence ID" value="NC_016633.1"/>
</dbReference>
<dbReference type="EMBL" id="CP003155">
    <property type="protein sequence ID" value="AEV28075.1"/>
    <property type="molecule type" value="Genomic_DNA"/>
</dbReference>
<dbReference type="KEGG" id="sgp:SpiGrapes_0212"/>
<dbReference type="InterPro" id="IPR001638">
    <property type="entry name" value="Solute-binding_3/MltF_N"/>
</dbReference>
<evidence type="ECO:0000259" key="5">
    <source>
        <dbReference type="SMART" id="SM00062"/>
    </source>
</evidence>
<evidence type="ECO:0000256" key="4">
    <source>
        <dbReference type="RuleBase" id="RU003744"/>
    </source>
</evidence>
<evidence type="ECO:0000313" key="7">
    <source>
        <dbReference type="Proteomes" id="UP000005632"/>
    </source>
</evidence>
<dbReference type="GO" id="GO:0030313">
    <property type="term" value="C:cell envelope"/>
    <property type="evidence" value="ECO:0007669"/>
    <property type="project" value="UniProtKB-SubCell"/>
</dbReference>
<keyword evidence="7" id="KW-1185">Reference proteome</keyword>
<dbReference type="PANTHER" id="PTHR35936:SF17">
    <property type="entry name" value="ARGININE-BINDING EXTRACELLULAR PROTEIN ARTP"/>
    <property type="match status" value="1"/>
</dbReference>
<name>G8QUA5_SPHPG</name>
<evidence type="ECO:0000256" key="2">
    <source>
        <dbReference type="ARBA" id="ARBA00010333"/>
    </source>
</evidence>
<dbReference type="InterPro" id="IPR018313">
    <property type="entry name" value="SBP_3_CS"/>
</dbReference>
<dbReference type="SUPFAM" id="SSF53850">
    <property type="entry name" value="Periplasmic binding protein-like II"/>
    <property type="match status" value="1"/>
</dbReference>
<dbReference type="CDD" id="cd13530">
    <property type="entry name" value="PBP2_peptides_like"/>
    <property type="match status" value="1"/>
</dbReference>
<dbReference type="Gene3D" id="3.40.190.10">
    <property type="entry name" value="Periplasmic binding protein-like II"/>
    <property type="match status" value="2"/>
</dbReference>
<feature type="domain" description="Solute-binding protein family 3/N-terminal" evidence="5">
    <location>
        <begin position="41"/>
        <end position="263"/>
    </location>
</feature>
<evidence type="ECO:0000256" key="3">
    <source>
        <dbReference type="ARBA" id="ARBA00022729"/>
    </source>
</evidence>
<protein>
    <submittedName>
        <fullName evidence="6">Periplasmic component of amino acid ABC-type transporter/signal transduction system</fullName>
    </submittedName>
</protein>
<dbReference type="PANTHER" id="PTHR35936">
    <property type="entry name" value="MEMBRANE-BOUND LYTIC MUREIN TRANSGLYCOSYLASE F"/>
    <property type="match status" value="1"/>
</dbReference>
<keyword evidence="3" id="KW-0732">Signal</keyword>